<feature type="repeat" description="TPR" evidence="3">
    <location>
        <begin position="620"/>
        <end position="653"/>
    </location>
</feature>
<dbReference type="Pfam" id="PF13374">
    <property type="entry name" value="TPR_10"/>
    <property type="match status" value="1"/>
</dbReference>
<comment type="caution">
    <text evidence="4">The sequence shown here is derived from an EMBL/GenBank/DDBJ whole genome shotgun (WGS) entry which is preliminary data.</text>
</comment>
<dbReference type="Gene3D" id="1.25.40.10">
    <property type="entry name" value="Tetratricopeptide repeat domain"/>
    <property type="match status" value="2"/>
</dbReference>
<dbReference type="SUPFAM" id="SSF48452">
    <property type="entry name" value="TPR-like"/>
    <property type="match status" value="1"/>
</dbReference>
<dbReference type="PROSITE" id="PS50005">
    <property type="entry name" value="TPR"/>
    <property type="match status" value="4"/>
</dbReference>
<evidence type="ECO:0000256" key="1">
    <source>
        <dbReference type="ARBA" id="ARBA00022737"/>
    </source>
</evidence>
<name>A0A9W9ZLH8_9CNID</name>
<dbReference type="Gene3D" id="3.40.50.300">
    <property type="entry name" value="P-loop containing nucleotide triphosphate hydrolases"/>
    <property type="match status" value="1"/>
</dbReference>
<dbReference type="AlphaFoldDB" id="A0A9W9ZLH8"/>
<evidence type="ECO:0000313" key="5">
    <source>
        <dbReference type="Proteomes" id="UP001163046"/>
    </source>
</evidence>
<feature type="repeat" description="TPR" evidence="3">
    <location>
        <begin position="494"/>
        <end position="527"/>
    </location>
</feature>
<keyword evidence="1" id="KW-0677">Repeat</keyword>
<protein>
    <recommendedName>
        <fullName evidence="6">Kinesin light chain</fullName>
    </recommendedName>
</protein>
<evidence type="ECO:0000256" key="3">
    <source>
        <dbReference type="PROSITE-ProRule" id="PRU00339"/>
    </source>
</evidence>
<evidence type="ECO:0000256" key="2">
    <source>
        <dbReference type="ARBA" id="ARBA00022803"/>
    </source>
</evidence>
<dbReference type="PANTHER" id="PTHR45641">
    <property type="entry name" value="TETRATRICOPEPTIDE REPEAT PROTEIN (AFU_ORTHOLOGUE AFUA_6G03870)"/>
    <property type="match status" value="1"/>
</dbReference>
<dbReference type="InterPro" id="IPR027417">
    <property type="entry name" value="P-loop_NTPase"/>
</dbReference>
<keyword evidence="2 3" id="KW-0802">TPR repeat</keyword>
<sequence length="685" mass="76921">MATAIEYTKEQLNYYRICYVTTDILAEGLRSIFKQEWDNRYKTTLGEWKDEPKNGLDSWKDCIHGLSAKVQSNVDDLRKFRNEEFAHMTQGHLTDAEFQNAISIVHVAFQALGLPTVQIQAIKNQSSFPTEELRDVLKEVDDFKQELQLKGLKKANEHSLSYLYISGNPGSGKSQLAGLAAKRFFNEVKGIPDATSFVMTVNAESSETLLESYVSFARHLKCPEYAVTNTLHSKYLNTEEKITDLKTLISTKIELYTSWLLVVDNVTNISRVHGHLPELATMLSGVADSEMEQEVAQALDYQPLALASAATYIRQVRHNKVSSNFGWNDYLKKLEKGQRGYTETILAETNPSYPKSMTAAITLAVENSMSSDEVINHTFSFISVCAPQQPLRLDIVTDYILDVHKEIKDEEAIRMRISRCSLLLFGEEKSGEHIRVHQVVHDAINTVITNLPEIQHLQVVNGAVRSFSQFIAEHLSVDDLDSLRNDACNVRDVEDAYLSMGNVHFDLSDFHQAKEHYVDVLAILRKELGPEHDSVGTVYNNLGAVYTKLGDLGQAKDYYDHALVILQKKRGPDHVDLANIYNNLGTVHRDLGDLAQAKDYHDRALAIRLKKQGPEHVDVASTYNGLGTTYKGLGDLGQAKDYHDRALAIRLKKLGPEHVDVASTYINLGNVHSNLSELEAGERVL</sequence>
<proteinExistence type="predicted"/>
<feature type="repeat" description="TPR" evidence="3">
    <location>
        <begin position="536"/>
        <end position="569"/>
    </location>
</feature>
<dbReference type="InterPro" id="IPR019734">
    <property type="entry name" value="TPR_rpt"/>
</dbReference>
<dbReference type="Pfam" id="PF13424">
    <property type="entry name" value="TPR_12"/>
    <property type="match status" value="2"/>
</dbReference>
<dbReference type="Proteomes" id="UP001163046">
    <property type="component" value="Unassembled WGS sequence"/>
</dbReference>
<accession>A0A9W9ZLH8</accession>
<dbReference type="PANTHER" id="PTHR45641:SF19">
    <property type="entry name" value="NEPHROCYSTIN-3"/>
    <property type="match status" value="1"/>
</dbReference>
<dbReference type="OrthoDB" id="381520at2759"/>
<keyword evidence="5" id="KW-1185">Reference proteome</keyword>
<dbReference type="EMBL" id="MU825895">
    <property type="protein sequence ID" value="KAJ7383721.1"/>
    <property type="molecule type" value="Genomic_DNA"/>
</dbReference>
<dbReference type="InterPro" id="IPR011990">
    <property type="entry name" value="TPR-like_helical_dom_sf"/>
</dbReference>
<dbReference type="SUPFAM" id="SSF52540">
    <property type="entry name" value="P-loop containing nucleoside triphosphate hydrolases"/>
    <property type="match status" value="1"/>
</dbReference>
<dbReference type="SMART" id="SM00028">
    <property type="entry name" value="TPR"/>
    <property type="match status" value="4"/>
</dbReference>
<reference evidence="4" key="1">
    <citation type="submission" date="2023-01" db="EMBL/GenBank/DDBJ databases">
        <title>Genome assembly of the deep-sea coral Lophelia pertusa.</title>
        <authorList>
            <person name="Herrera S."/>
            <person name="Cordes E."/>
        </authorList>
    </citation>
    <scope>NUCLEOTIDE SEQUENCE</scope>
    <source>
        <strain evidence="4">USNM1676648</strain>
        <tissue evidence="4">Polyp</tissue>
    </source>
</reference>
<organism evidence="4 5">
    <name type="scientific">Desmophyllum pertusum</name>
    <dbReference type="NCBI Taxonomy" id="174260"/>
    <lineage>
        <taxon>Eukaryota</taxon>
        <taxon>Metazoa</taxon>
        <taxon>Cnidaria</taxon>
        <taxon>Anthozoa</taxon>
        <taxon>Hexacorallia</taxon>
        <taxon>Scleractinia</taxon>
        <taxon>Caryophylliina</taxon>
        <taxon>Caryophylliidae</taxon>
        <taxon>Desmophyllum</taxon>
    </lineage>
</organism>
<feature type="repeat" description="TPR" evidence="3">
    <location>
        <begin position="578"/>
        <end position="611"/>
    </location>
</feature>
<evidence type="ECO:0008006" key="6">
    <source>
        <dbReference type="Google" id="ProtNLM"/>
    </source>
</evidence>
<evidence type="ECO:0000313" key="4">
    <source>
        <dbReference type="EMBL" id="KAJ7383721.1"/>
    </source>
</evidence>
<gene>
    <name evidence="4" type="ORF">OS493_026251</name>
</gene>